<dbReference type="EMBL" id="JAPMUA010000001">
    <property type="protein sequence ID" value="MDG3584344.1"/>
    <property type="molecule type" value="Genomic_DNA"/>
</dbReference>
<feature type="signal peptide" evidence="2">
    <location>
        <begin position="1"/>
        <end position="22"/>
    </location>
</feature>
<dbReference type="Proteomes" id="UP001153642">
    <property type="component" value="Unassembled WGS sequence"/>
</dbReference>
<name>A0ABT6FM45_9FLAO</name>
<protein>
    <submittedName>
        <fullName evidence="3">SusD/RagB family nutrient-binding outer membrane lipoprotein</fullName>
    </submittedName>
</protein>
<dbReference type="Gene3D" id="1.25.40.390">
    <property type="match status" value="1"/>
</dbReference>
<evidence type="ECO:0000313" key="3">
    <source>
        <dbReference type="EMBL" id="MDG3584344.1"/>
    </source>
</evidence>
<organism evidence="3 4">
    <name type="scientific">Galbibacter pacificus</name>
    <dbReference type="NCBI Taxonomy" id="2996052"/>
    <lineage>
        <taxon>Bacteria</taxon>
        <taxon>Pseudomonadati</taxon>
        <taxon>Bacteroidota</taxon>
        <taxon>Flavobacteriia</taxon>
        <taxon>Flavobacteriales</taxon>
        <taxon>Flavobacteriaceae</taxon>
        <taxon>Galbibacter</taxon>
    </lineage>
</organism>
<accession>A0ABT6FM45</accession>
<dbReference type="SUPFAM" id="SSF48452">
    <property type="entry name" value="TPR-like"/>
    <property type="match status" value="1"/>
</dbReference>
<gene>
    <name evidence="3" type="ORF">OSR52_00590</name>
</gene>
<keyword evidence="2" id="KW-0732">Signal</keyword>
<dbReference type="Pfam" id="PF12771">
    <property type="entry name" value="SusD-like_2"/>
    <property type="match status" value="1"/>
</dbReference>
<dbReference type="InterPro" id="IPR041662">
    <property type="entry name" value="SusD-like_2"/>
</dbReference>
<evidence type="ECO:0000256" key="1">
    <source>
        <dbReference type="SAM" id="MobiDB-lite"/>
    </source>
</evidence>
<feature type="region of interest" description="Disordered" evidence="1">
    <location>
        <begin position="475"/>
        <end position="498"/>
    </location>
</feature>
<evidence type="ECO:0000256" key="2">
    <source>
        <dbReference type="SAM" id="SignalP"/>
    </source>
</evidence>
<evidence type="ECO:0000313" key="4">
    <source>
        <dbReference type="Proteomes" id="UP001153642"/>
    </source>
</evidence>
<sequence length="498" mass="55185">MMKIKINKIGRILLIICLTVLASCSDDFLDVNDNPNNPPTSTPKLTLPVAQQQLANLYGTSMMYLGQYFAYSYAVPSNWSANGDLLRYNVTNTFYTNIFESSYADIFKNLTFVEEYADPQGVLDYSSYKVITETLSGFQYQYLVDLYGDVPYSEANQRGGNTTPVYDNEETIYKNVIDSLTTAANLALNIPSENSENPGDSDIILHGDMTAWAQFANTVKLRMLMRMSNSGQDSYIQEQIALIDANGAGYITDNISANPGYSQNADQQTPVYGYLGYQSTGVETDRHDFTVATDYAIDLLDSTNDPRILRIYTGSDNADELKGVNQSINLPGEGFTSDDLSAVGPGILKSADQDQPLMLLSEALFLQAEAVTRGYIPGGDAVAMNLYNQAIEASFDYLEAEDAQTYYSQAIENVSWASSSDKIEAIITQKWIALNGISIEPWIEYTRTGFPTDLPTSVDGGNRRPIRLLYPTSEYSRNSDNVPPTTTEDAFTKNPFWK</sequence>
<dbReference type="RefSeq" id="WP_277898117.1">
    <property type="nucleotide sequence ID" value="NZ_JAPMUA010000001.1"/>
</dbReference>
<reference evidence="3" key="1">
    <citation type="submission" date="2022-11" db="EMBL/GenBank/DDBJ databases">
        <title>High-quality draft genome sequence of Galbibacter sp. strain CMA-7.</title>
        <authorList>
            <person name="Wei L."/>
            <person name="Dong C."/>
            <person name="Shao Z."/>
        </authorList>
    </citation>
    <scope>NUCLEOTIDE SEQUENCE</scope>
    <source>
        <strain evidence="3">CMA-7</strain>
    </source>
</reference>
<feature type="chain" id="PRO_5045486438" evidence="2">
    <location>
        <begin position="23"/>
        <end position="498"/>
    </location>
</feature>
<keyword evidence="4" id="KW-1185">Reference proteome</keyword>
<dbReference type="PROSITE" id="PS51257">
    <property type="entry name" value="PROKAR_LIPOPROTEIN"/>
    <property type="match status" value="1"/>
</dbReference>
<keyword evidence="3" id="KW-0449">Lipoprotein</keyword>
<feature type="compositionally biased region" description="Polar residues" evidence="1">
    <location>
        <begin position="475"/>
        <end position="489"/>
    </location>
</feature>
<dbReference type="InterPro" id="IPR011990">
    <property type="entry name" value="TPR-like_helical_dom_sf"/>
</dbReference>
<comment type="caution">
    <text evidence="3">The sequence shown here is derived from an EMBL/GenBank/DDBJ whole genome shotgun (WGS) entry which is preliminary data.</text>
</comment>
<proteinExistence type="predicted"/>